<dbReference type="PANTHER" id="PTHR45228:SF9">
    <property type="entry name" value="3'3'-CGAMP-SPECIFIC PHOSPHODIESTERASE 2"/>
    <property type="match status" value="1"/>
</dbReference>
<dbReference type="GO" id="GO:0009214">
    <property type="term" value="P:cyclic nucleotide catabolic process"/>
    <property type="evidence" value="ECO:0007669"/>
    <property type="project" value="UniProtKB-ARBA"/>
</dbReference>
<evidence type="ECO:0000313" key="5">
    <source>
        <dbReference type="EMBL" id="KGJ87341.1"/>
    </source>
</evidence>
<keyword evidence="2" id="KW-0597">Phosphoprotein</keyword>
<dbReference type="EMBL" id="JQEC01000072">
    <property type="protein sequence ID" value="KGJ87341.1"/>
    <property type="molecule type" value="Genomic_DNA"/>
</dbReference>
<dbReference type="FunFam" id="1.10.3210.10:FF:000018">
    <property type="entry name" value="Two-component system response regulator"/>
    <property type="match status" value="1"/>
</dbReference>
<evidence type="ECO:0000259" key="3">
    <source>
        <dbReference type="PROSITE" id="PS50110"/>
    </source>
</evidence>
<dbReference type="PROSITE" id="PS50110">
    <property type="entry name" value="RESPONSE_REGULATORY"/>
    <property type="match status" value="1"/>
</dbReference>
<dbReference type="PANTHER" id="PTHR45228">
    <property type="entry name" value="CYCLIC DI-GMP PHOSPHODIESTERASE TM_0186-RELATED"/>
    <property type="match status" value="1"/>
</dbReference>
<proteinExistence type="predicted"/>
<name>A0A099KAF8_COLPS</name>
<keyword evidence="1 5" id="KW-0378">Hydrolase</keyword>
<dbReference type="InterPro" id="IPR001789">
    <property type="entry name" value="Sig_transdc_resp-reg_receiver"/>
</dbReference>
<dbReference type="OrthoDB" id="9787688at2"/>
<dbReference type="RefSeq" id="WP_033084410.1">
    <property type="nucleotide sequence ID" value="NZ_JQEC01000072.1"/>
</dbReference>
<comment type="caution">
    <text evidence="5">The sequence shown here is derived from an EMBL/GenBank/DDBJ whole genome shotgun (WGS) entry which is preliminary data.</text>
</comment>
<reference evidence="5 6" key="1">
    <citation type="submission" date="2014-08" db="EMBL/GenBank/DDBJ databases">
        <title>Genomic and Phenotypic Diversity of Colwellia psychrerythraea strains from Disparate Marine Basins.</title>
        <authorList>
            <person name="Techtmann S.M."/>
            <person name="Stelling S.C."/>
            <person name="Utturkar S.M."/>
            <person name="Alshibli N."/>
            <person name="Harris A."/>
            <person name="Brown S.D."/>
            <person name="Hazen T.C."/>
        </authorList>
    </citation>
    <scope>NUCLEOTIDE SEQUENCE [LARGE SCALE GENOMIC DNA]</scope>
    <source>
        <strain evidence="5 6">GAB14E</strain>
    </source>
</reference>
<dbReference type="Proteomes" id="UP000029868">
    <property type="component" value="Unassembled WGS sequence"/>
</dbReference>
<dbReference type="InterPro" id="IPR037522">
    <property type="entry name" value="HD_GYP_dom"/>
</dbReference>
<dbReference type="GO" id="GO:0004112">
    <property type="term" value="F:cyclic-nucleotide phosphodiesterase activity"/>
    <property type="evidence" value="ECO:0007669"/>
    <property type="project" value="UniProtKB-ARBA"/>
</dbReference>
<dbReference type="GO" id="GO:0000160">
    <property type="term" value="P:phosphorelay signal transduction system"/>
    <property type="evidence" value="ECO:0007669"/>
    <property type="project" value="InterPro"/>
</dbReference>
<organism evidence="5 6">
    <name type="scientific">Colwellia psychrerythraea</name>
    <name type="common">Vibrio psychroerythus</name>
    <dbReference type="NCBI Taxonomy" id="28229"/>
    <lineage>
        <taxon>Bacteria</taxon>
        <taxon>Pseudomonadati</taxon>
        <taxon>Pseudomonadota</taxon>
        <taxon>Gammaproteobacteria</taxon>
        <taxon>Alteromonadales</taxon>
        <taxon>Colwelliaceae</taxon>
        <taxon>Colwellia</taxon>
    </lineage>
</organism>
<evidence type="ECO:0000313" key="6">
    <source>
        <dbReference type="Proteomes" id="UP000029868"/>
    </source>
</evidence>
<evidence type="ECO:0000256" key="1">
    <source>
        <dbReference type="ARBA" id="ARBA00022801"/>
    </source>
</evidence>
<dbReference type="Pfam" id="PF11849">
    <property type="entry name" value="DUF3369"/>
    <property type="match status" value="1"/>
</dbReference>
<protein>
    <submittedName>
        <fullName evidence="5">Response regulator receiver modulated metal dependent phosphohydrolase</fullName>
    </submittedName>
</protein>
<dbReference type="AlphaFoldDB" id="A0A099KAF8"/>
<dbReference type="SMART" id="SM00471">
    <property type="entry name" value="HDc"/>
    <property type="match status" value="1"/>
</dbReference>
<feature type="domain" description="HD-GYP" evidence="4">
    <location>
        <begin position="315"/>
        <end position="512"/>
    </location>
</feature>
<dbReference type="Gene3D" id="3.40.50.2300">
    <property type="match status" value="1"/>
</dbReference>
<gene>
    <name evidence="5" type="ORF">GAB14E_4496</name>
</gene>
<sequence length="518" mass="58891">MSNFIFQDEVDEEANEQQSKTDKFWRILVIDDDESVHQVTKLVLADAEIEHRRLEIVSAFSSKQAKEIMLNDNSFCMAFVDVVMETDHAGLELVEWIRKEHKNQSIRLVLRTGQAGSAPEAKVIKEFDINDYKEKTDFTANKMITTVYASIRAYRDIMTIQRSLDAFKMLIEATHDLLKINQLKNFGSAALNHLLALMNVESSALYIARTQIDFAKKSTSSIIACTGKYVCESDSLEASDIDEQVKARIMKVFIDKTHYRDETCFVGFYQASKNAASVLYIEFEDDNEHFKANLAELFATNVALILESLTKQQEIEKTQKELLFIVGEAVEARSKETGAHVRRVAIICDMLAKKLGLEESFVEAIRLAAPLHDLGKIAIPEHILHKPGKLEGEDWEIMQSHAQIGADILEKSTVSVSKLAARLANFHHENWDGSGYPNGLKGEEIPIEARIMAVADVFDALGSKRCYKKPWSDQRIKEFLLAQRDIKFEAKMVNIIVENFDEFLQIRIDYPDYADPDH</sequence>
<dbReference type="InterPro" id="IPR003607">
    <property type="entry name" value="HD/PDEase_dom"/>
</dbReference>
<dbReference type="InterPro" id="IPR011006">
    <property type="entry name" value="CheY-like_superfamily"/>
</dbReference>
<dbReference type="SUPFAM" id="SSF52172">
    <property type="entry name" value="CheY-like"/>
    <property type="match status" value="1"/>
</dbReference>
<dbReference type="SUPFAM" id="SSF109604">
    <property type="entry name" value="HD-domain/PDEase-like"/>
    <property type="match status" value="1"/>
</dbReference>
<dbReference type="PROSITE" id="PS51832">
    <property type="entry name" value="HD_GYP"/>
    <property type="match status" value="1"/>
</dbReference>
<dbReference type="InterPro" id="IPR052020">
    <property type="entry name" value="Cyclic_di-GMP/3'3'-cGAMP_PDE"/>
</dbReference>
<dbReference type="Gene3D" id="1.10.3210.10">
    <property type="entry name" value="Hypothetical protein af1432"/>
    <property type="match status" value="1"/>
</dbReference>
<dbReference type="Pfam" id="PF13487">
    <property type="entry name" value="HD_5"/>
    <property type="match status" value="1"/>
</dbReference>
<accession>A0A099KAF8</accession>
<dbReference type="InterPro" id="IPR021800">
    <property type="entry name" value="DUF3369"/>
</dbReference>
<dbReference type="CDD" id="cd00077">
    <property type="entry name" value="HDc"/>
    <property type="match status" value="1"/>
</dbReference>
<evidence type="ECO:0000259" key="4">
    <source>
        <dbReference type="PROSITE" id="PS51832"/>
    </source>
</evidence>
<feature type="modified residue" description="4-aspartylphosphate" evidence="2">
    <location>
        <position position="81"/>
    </location>
</feature>
<feature type="domain" description="Response regulatory" evidence="3">
    <location>
        <begin position="26"/>
        <end position="150"/>
    </location>
</feature>
<dbReference type="PATRIC" id="fig|28229.3.peg.4476"/>
<evidence type="ECO:0000256" key="2">
    <source>
        <dbReference type="PROSITE-ProRule" id="PRU00169"/>
    </source>
</evidence>